<dbReference type="AlphaFoldDB" id="A0A0A5GCV8"/>
<evidence type="ECO:0000313" key="1">
    <source>
        <dbReference type="EMBL" id="KGX91031.1"/>
    </source>
</evidence>
<accession>A0A0A5GCV8</accession>
<dbReference type="Proteomes" id="UP000030403">
    <property type="component" value="Unassembled WGS sequence"/>
</dbReference>
<comment type="caution">
    <text evidence="1">The sequence shown here is derived from an EMBL/GenBank/DDBJ whole genome shotgun (WGS) entry which is preliminary data.</text>
</comment>
<reference evidence="1 2" key="1">
    <citation type="submission" date="2013-08" db="EMBL/GenBank/DDBJ databases">
        <authorList>
            <person name="Huang J."/>
            <person name="Wang G."/>
        </authorList>
    </citation>
    <scope>NUCLEOTIDE SEQUENCE [LARGE SCALE GENOMIC DNA]</scope>
    <source>
        <strain evidence="1 2">BH030004</strain>
    </source>
</reference>
<proteinExistence type="predicted"/>
<evidence type="ECO:0000313" key="2">
    <source>
        <dbReference type="Proteomes" id="UP000030403"/>
    </source>
</evidence>
<protein>
    <submittedName>
        <fullName evidence="1">Uncharacterized protein</fullName>
    </submittedName>
</protein>
<dbReference type="STRING" id="1385511.GCA_000425225_00296"/>
<name>A0A0A5GCV8_9BACI</name>
<sequence length="135" mass="15630">MYLTIFSVGAFIIFVTLFLIYTLRLIKNLFKKNFVLSKKLALKLFYINAFFVYILIGSDLFIAPIYRMSNAQVAIWLSLAIGVILSILMIYLTRISARKSIKLLKVVITLQTIIIGVYDLLFLYSLVIDFNRLFI</sequence>
<dbReference type="EMBL" id="AVPF01000004">
    <property type="protein sequence ID" value="KGX91031.1"/>
    <property type="molecule type" value="Genomic_DNA"/>
</dbReference>
<gene>
    <name evidence="1" type="ORF">N783_13415</name>
</gene>
<organism evidence="1 2">
    <name type="scientific">Pontibacillus marinus BH030004 = DSM 16465</name>
    <dbReference type="NCBI Taxonomy" id="1385511"/>
    <lineage>
        <taxon>Bacteria</taxon>
        <taxon>Bacillati</taxon>
        <taxon>Bacillota</taxon>
        <taxon>Bacilli</taxon>
        <taxon>Bacillales</taxon>
        <taxon>Bacillaceae</taxon>
        <taxon>Pontibacillus</taxon>
    </lineage>
</organism>
<keyword evidence="2" id="KW-1185">Reference proteome</keyword>